<evidence type="ECO:0000313" key="6">
    <source>
        <dbReference type="Proteomes" id="UP000007266"/>
    </source>
</evidence>
<dbReference type="SUPFAM" id="SSF53335">
    <property type="entry name" value="S-adenosyl-L-methionine-dependent methyltransferases"/>
    <property type="match status" value="1"/>
</dbReference>
<dbReference type="InParanoid" id="D6WPF3"/>
<dbReference type="OMA" id="FKSETII"/>
<dbReference type="GO" id="GO:0032259">
    <property type="term" value="P:methylation"/>
    <property type="evidence" value="ECO:0007669"/>
    <property type="project" value="UniProtKB-KW"/>
</dbReference>
<evidence type="ECO:0000313" key="5">
    <source>
        <dbReference type="EMBL" id="EFA06234.1"/>
    </source>
</evidence>
<dbReference type="STRING" id="7070.D6WPF3"/>
<dbReference type="EMBL" id="KQ971354">
    <property type="protein sequence ID" value="EFA06234.1"/>
    <property type="molecule type" value="Genomic_DNA"/>
</dbReference>
<proteinExistence type="inferred from homology"/>
<keyword evidence="4" id="KW-0949">S-adenosyl-L-methionine</keyword>
<evidence type="ECO:0000256" key="4">
    <source>
        <dbReference type="ARBA" id="ARBA00022691"/>
    </source>
</evidence>
<dbReference type="Proteomes" id="UP000007266">
    <property type="component" value="Linkage group 7"/>
</dbReference>
<dbReference type="InterPro" id="IPR052190">
    <property type="entry name" value="Euk-Arch_PrmC-MTase"/>
</dbReference>
<evidence type="ECO:0000256" key="1">
    <source>
        <dbReference type="ARBA" id="ARBA00006149"/>
    </source>
</evidence>
<protein>
    <submittedName>
        <fullName evidence="5">HemK methyltransferase family member 2-like Protein</fullName>
    </submittedName>
</protein>
<dbReference type="Gene3D" id="3.40.50.150">
    <property type="entry name" value="Vaccinia Virus protein VP39"/>
    <property type="match status" value="1"/>
</dbReference>
<dbReference type="HOGENOM" id="CLU_2135938_0_0_1"/>
<gene>
    <name evidence="5" type="primary">GLEAN_09084</name>
    <name evidence="5" type="ORF">TcasGA2_TC009084</name>
</gene>
<keyword evidence="2 5" id="KW-0489">Methyltransferase</keyword>
<name>D6WPF3_TRICA</name>
<reference evidence="5 6" key="2">
    <citation type="journal article" date="2010" name="Nucleic Acids Res.">
        <title>BeetleBase in 2010: revisions to provide comprehensive genomic information for Tribolium castaneum.</title>
        <authorList>
            <person name="Kim H.S."/>
            <person name="Murphy T."/>
            <person name="Xia J."/>
            <person name="Caragea D."/>
            <person name="Park Y."/>
            <person name="Beeman R.W."/>
            <person name="Lorenzen M.D."/>
            <person name="Butcher S."/>
            <person name="Manak J.R."/>
            <person name="Brown S.J."/>
        </authorList>
    </citation>
    <scope>GENOME REANNOTATION</scope>
    <source>
        <strain evidence="5 6">Georgia GA2</strain>
    </source>
</reference>
<dbReference type="PANTHER" id="PTHR45875:SF1">
    <property type="entry name" value="METHYLTRANSFERASE N6AMT1"/>
    <property type="match status" value="1"/>
</dbReference>
<accession>D6WPF3</accession>
<dbReference type="InterPro" id="IPR002052">
    <property type="entry name" value="DNA_methylase_N6_adenine_CS"/>
</dbReference>
<dbReference type="PhylomeDB" id="D6WPF3"/>
<dbReference type="GO" id="GO:0003676">
    <property type="term" value="F:nucleic acid binding"/>
    <property type="evidence" value="ECO:0007669"/>
    <property type="project" value="InterPro"/>
</dbReference>
<organism evidence="5 6">
    <name type="scientific">Tribolium castaneum</name>
    <name type="common">Red flour beetle</name>
    <dbReference type="NCBI Taxonomy" id="7070"/>
    <lineage>
        <taxon>Eukaryota</taxon>
        <taxon>Metazoa</taxon>
        <taxon>Ecdysozoa</taxon>
        <taxon>Arthropoda</taxon>
        <taxon>Hexapoda</taxon>
        <taxon>Insecta</taxon>
        <taxon>Pterygota</taxon>
        <taxon>Neoptera</taxon>
        <taxon>Endopterygota</taxon>
        <taxon>Coleoptera</taxon>
        <taxon>Polyphaga</taxon>
        <taxon>Cucujiformia</taxon>
        <taxon>Tenebrionidae</taxon>
        <taxon>Tenebrionidae incertae sedis</taxon>
        <taxon>Tribolium</taxon>
    </lineage>
</organism>
<dbReference type="FunCoup" id="D6WPF3">
    <property type="interactions" value="194"/>
</dbReference>
<reference evidence="5 6" key="1">
    <citation type="journal article" date="2008" name="Nature">
        <title>The genome of the model beetle and pest Tribolium castaneum.</title>
        <authorList>
            <consortium name="Tribolium Genome Sequencing Consortium"/>
            <person name="Richards S."/>
            <person name="Gibbs R.A."/>
            <person name="Weinstock G.M."/>
            <person name="Brown S.J."/>
            <person name="Denell R."/>
            <person name="Beeman R.W."/>
            <person name="Gibbs R."/>
            <person name="Beeman R.W."/>
            <person name="Brown S.J."/>
            <person name="Bucher G."/>
            <person name="Friedrich M."/>
            <person name="Grimmelikhuijzen C.J."/>
            <person name="Klingler M."/>
            <person name="Lorenzen M."/>
            <person name="Richards S."/>
            <person name="Roth S."/>
            <person name="Schroder R."/>
            <person name="Tautz D."/>
            <person name="Zdobnov E.M."/>
            <person name="Muzny D."/>
            <person name="Gibbs R.A."/>
            <person name="Weinstock G.M."/>
            <person name="Attaway T."/>
            <person name="Bell S."/>
            <person name="Buhay C.J."/>
            <person name="Chandrabose M.N."/>
            <person name="Chavez D."/>
            <person name="Clerk-Blankenburg K.P."/>
            <person name="Cree A."/>
            <person name="Dao M."/>
            <person name="Davis C."/>
            <person name="Chacko J."/>
            <person name="Dinh H."/>
            <person name="Dugan-Rocha S."/>
            <person name="Fowler G."/>
            <person name="Garner T.T."/>
            <person name="Garnes J."/>
            <person name="Gnirke A."/>
            <person name="Hawes A."/>
            <person name="Hernandez J."/>
            <person name="Hines S."/>
            <person name="Holder M."/>
            <person name="Hume J."/>
            <person name="Jhangiani S.N."/>
            <person name="Joshi V."/>
            <person name="Khan Z.M."/>
            <person name="Jackson L."/>
            <person name="Kovar C."/>
            <person name="Kowis A."/>
            <person name="Lee S."/>
            <person name="Lewis L.R."/>
            <person name="Margolis J."/>
            <person name="Morgan M."/>
            <person name="Nazareth L.V."/>
            <person name="Nguyen N."/>
            <person name="Okwuonu G."/>
            <person name="Parker D."/>
            <person name="Richards S."/>
            <person name="Ruiz S.J."/>
            <person name="Santibanez J."/>
            <person name="Savard J."/>
            <person name="Scherer S.E."/>
            <person name="Schneider B."/>
            <person name="Sodergren E."/>
            <person name="Tautz D."/>
            <person name="Vattahil S."/>
            <person name="Villasana D."/>
            <person name="White C.S."/>
            <person name="Wright R."/>
            <person name="Park Y."/>
            <person name="Beeman R.W."/>
            <person name="Lord J."/>
            <person name="Oppert B."/>
            <person name="Lorenzen M."/>
            <person name="Brown S."/>
            <person name="Wang L."/>
            <person name="Savard J."/>
            <person name="Tautz D."/>
            <person name="Richards S."/>
            <person name="Weinstock G."/>
            <person name="Gibbs R.A."/>
            <person name="Liu Y."/>
            <person name="Worley K."/>
            <person name="Weinstock G."/>
            <person name="Elsik C.G."/>
            <person name="Reese J.T."/>
            <person name="Elhaik E."/>
            <person name="Landan G."/>
            <person name="Graur D."/>
            <person name="Arensburger P."/>
            <person name="Atkinson P."/>
            <person name="Beeman R.W."/>
            <person name="Beidler J."/>
            <person name="Brown S.J."/>
            <person name="Demuth J.P."/>
            <person name="Drury D.W."/>
            <person name="Du Y.Z."/>
            <person name="Fujiwara H."/>
            <person name="Lorenzen M."/>
            <person name="Maselli V."/>
            <person name="Osanai M."/>
            <person name="Park Y."/>
            <person name="Robertson H.M."/>
            <person name="Tu Z."/>
            <person name="Wang J.J."/>
            <person name="Wang S."/>
            <person name="Richards S."/>
            <person name="Song H."/>
            <person name="Zhang L."/>
            <person name="Sodergren E."/>
            <person name="Werner D."/>
            <person name="Stanke M."/>
            <person name="Morgenstern B."/>
            <person name="Solovyev V."/>
            <person name="Kosarev P."/>
            <person name="Brown G."/>
            <person name="Chen H.C."/>
            <person name="Ermolaeva O."/>
            <person name="Hlavina W."/>
            <person name="Kapustin Y."/>
            <person name="Kiryutin B."/>
            <person name="Kitts P."/>
            <person name="Maglott D."/>
            <person name="Pruitt K."/>
            <person name="Sapojnikov V."/>
            <person name="Souvorov A."/>
            <person name="Mackey A.J."/>
            <person name="Waterhouse R.M."/>
            <person name="Wyder S."/>
            <person name="Zdobnov E.M."/>
            <person name="Zdobnov E.M."/>
            <person name="Wyder S."/>
            <person name="Kriventseva E.V."/>
            <person name="Kadowaki T."/>
            <person name="Bork P."/>
            <person name="Aranda M."/>
            <person name="Bao R."/>
            <person name="Beermann A."/>
            <person name="Berns N."/>
            <person name="Bolognesi R."/>
            <person name="Bonneton F."/>
            <person name="Bopp D."/>
            <person name="Brown S.J."/>
            <person name="Bucher G."/>
            <person name="Butts T."/>
            <person name="Chaumot A."/>
            <person name="Denell R.E."/>
            <person name="Ferrier D.E."/>
            <person name="Friedrich M."/>
            <person name="Gordon C.M."/>
            <person name="Jindra M."/>
            <person name="Klingler M."/>
            <person name="Lan Q."/>
            <person name="Lattorff H.M."/>
            <person name="Laudet V."/>
            <person name="von Levetsow C."/>
            <person name="Liu Z."/>
            <person name="Lutz R."/>
            <person name="Lynch J.A."/>
            <person name="da Fonseca R.N."/>
            <person name="Posnien N."/>
            <person name="Reuter R."/>
            <person name="Roth S."/>
            <person name="Savard J."/>
            <person name="Schinko J.B."/>
            <person name="Schmitt C."/>
            <person name="Schoppmeier M."/>
            <person name="Schroder R."/>
            <person name="Shippy T.D."/>
            <person name="Simonnet F."/>
            <person name="Marques-Souza H."/>
            <person name="Tautz D."/>
            <person name="Tomoyasu Y."/>
            <person name="Trauner J."/>
            <person name="Van der Zee M."/>
            <person name="Vervoort M."/>
            <person name="Wittkopp N."/>
            <person name="Wimmer E.A."/>
            <person name="Yang X."/>
            <person name="Jones A.K."/>
            <person name="Sattelle D.B."/>
            <person name="Ebert P.R."/>
            <person name="Nelson D."/>
            <person name="Scott J.G."/>
            <person name="Beeman R.W."/>
            <person name="Muthukrishnan S."/>
            <person name="Kramer K.J."/>
            <person name="Arakane Y."/>
            <person name="Beeman R.W."/>
            <person name="Zhu Q."/>
            <person name="Hogenkamp D."/>
            <person name="Dixit R."/>
            <person name="Oppert B."/>
            <person name="Jiang H."/>
            <person name="Zou Z."/>
            <person name="Marshall J."/>
            <person name="Elpidina E."/>
            <person name="Vinokurov K."/>
            <person name="Oppert C."/>
            <person name="Zou Z."/>
            <person name="Evans J."/>
            <person name="Lu Z."/>
            <person name="Zhao P."/>
            <person name="Sumathipala N."/>
            <person name="Altincicek B."/>
            <person name="Vilcinskas A."/>
            <person name="Williams M."/>
            <person name="Hultmark D."/>
            <person name="Hetru C."/>
            <person name="Jiang H."/>
            <person name="Grimmelikhuijzen C.J."/>
            <person name="Hauser F."/>
            <person name="Cazzamali G."/>
            <person name="Williamson M."/>
            <person name="Park Y."/>
            <person name="Li B."/>
            <person name="Tanaka Y."/>
            <person name="Predel R."/>
            <person name="Neupert S."/>
            <person name="Schachtner J."/>
            <person name="Verleyen P."/>
            <person name="Raible F."/>
            <person name="Bork P."/>
            <person name="Friedrich M."/>
            <person name="Walden K.K."/>
            <person name="Robertson H.M."/>
            <person name="Angeli S."/>
            <person name="Foret S."/>
            <person name="Bucher G."/>
            <person name="Schuetz S."/>
            <person name="Maleszka R."/>
            <person name="Wimmer E.A."/>
            <person name="Beeman R.W."/>
            <person name="Lorenzen M."/>
            <person name="Tomoyasu Y."/>
            <person name="Miller S.C."/>
            <person name="Grossmann D."/>
            <person name="Bucher G."/>
        </authorList>
    </citation>
    <scope>NUCLEOTIDE SEQUENCE [LARGE SCALE GENOMIC DNA]</scope>
    <source>
        <strain evidence="5 6">Georgia GA2</strain>
    </source>
</reference>
<dbReference type="PANTHER" id="PTHR45875">
    <property type="entry name" value="METHYLTRANSFERASE N6AMT1"/>
    <property type="match status" value="1"/>
</dbReference>
<sequence length="111" mass="12772">MDLLFNFRENLFDVILFNPPYVVTDSAEIRGCGLSRAWAGGCTGREITDQVLCNLQNFLTPKGVCYMVILKENNIDEITSLVRKNNFRSEVIKDRKIRGEHLFILKFSKNV</sequence>
<dbReference type="eggNOG" id="KOG3191">
    <property type="taxonomic scope" value="Eukaryota"/>
</dbReference>
<dbReference type="AlphaFoldDB" id="D6WPF3"/>
<evidence type="ECO:0000256" key="2">
    <source>
        <dbReference type="ARBA" id="ARBA00022603"/>
    </source>
</evidence>
<dbReference type="GO" id="GO:0008168">
    <property type="term" value="F:methyltransferase activity"/>
    <property type="evidence" value="ECO:0007669"/>
    <property type="project" value="UniProtKB-KW"/>
</dbReference>
<dbReference type="PROSITE" id="PS00092">
    <property type="entry name" value="N6_MTASE"/>
    <property type="match status" value="1"/>
</dbReference>
<keyword evidence="3" id="KW-0808">Transferase</keyword>
<evidence type="ECO:0000256" key="3">
    <source>
        <dbReference type="ARBA" id="ARBA00022679"/>
    </source>
</evidence>
<dbReference type="InterPro" id="IPR029063">
    <property type="entry name" value="SAM-dependent_MTases_sf"/>
</dbReference>
<keyword evidence="6" id="KW-1185">Reference proteome</keyword>
<comment type="similarity">
    <text evidence="1">Belongs to the eukaryotic/archaeal PrmC-related family.</text>
</comment>